<dbReference type="SUPFAM" id="SSF51735">
    <property type="entry name" value="NAD(P)-binding Rossmann-fold domains"/>
    <property type="match status" value="1"/>
</dbReference>
<comment type="caution">
    <text evidence="1">The sequence shown here is derived from an EMBL/GenBank/DDBJ whole genome shotgun (WGS) entry which is preliminary data.</text>
</comment>
<keyword evidence="2" id="KW-1185">Reference proteome</keyword>
<dbReference type="PRINTS" id="PR00081">
    <property type="entry name" value="GDHRDH"/>
</dbReference>
<dbReference type="PANTHER" id="PTHR45458:SF1">
    <property type="entry name" value="SHORT CHAIN DEHYDROGENASE"/>
    <property type="match status" value="1"/>
</dbReference>
<evidence type="ECO:0000313" key="2">
    <source>
        <dbReference type="Proteomes" id="UP000614996"/>
    </source>
</evidence>
<dbReference type="PANTHER" id="PTHR45458">
    <property type="entry name" value="SHORT-CHAIN DEHYDROGENASE/REDUCTASE SDR"/>
    <property type="match status" value="1"/>
</dbReference>
<gene>
    <name evidence="1" type="ORF">NUM_70880</name>
</gene>
<proteinExistence type="predicted"/>
<dbReference type="InterPro" id="IPR036291">
    <property type="entry name" value="NAD(P)-bd_dom_sf"/>
</dbReference>
<dbReference type="InterPro" id="IPR002347">
    <property type="entry name" value="SDR_fam"/>
</dbReference>
<dbReference type="GO" id="GO:0016616">
    <property type="term" value="F:oxidoreductase activity, acting on the CH-OH group of donors, NAD or NADP as acceptor"/>
    <property type="evidence" value="ECO:0007669"/>
    <property type="project" value="TreeGrafter"/>
</dbReference>
<organism evidence="1 2">
    <name type="scientific">Actinocatenispora comari</name>
    <dbReference type="NCBI Taxonomy" id="2807577"/>
    <lineage>
        <taxon>Bacteria</taxon>
        <taxon>Bacillati</taxon>
        <taxon>Actinomycetota</taxon>
        <taxon>Actinomycetes</taxon>
        <taxon>Micromonosporales</taxon>
        <taxon>Micromonosporaceae</taxon>
        <taxon>Actinocatenispora</taxon>
    </lineage>
</organism>
<protein>
    <submittedName>
        <fullName evidence="1">Short-chain dehydrogenase</fullName>
    </submittedName>
</protein>
<accession>A0A8J4AJB9</accession>
<dbReference type="RefSeq" id="WP_207129391.1">
    <property type="nucleotide sequence ID" value="NZ_BOPO01000150.1"/>
</dbReference>
<reference evidence="2" key="1">
    <citation type="journal article" date="2021" name="Int. J. Syst. Evol. Microbiol.">
        <title>Actinocatenispora comari sp. nov., an endophytic actinomycete isolated from aerial parts of Comarum salesowianum.</title>
        <authorList>
            <person name="Oyunbileg N."/>
            <person name="Iizaka Y."/>
            <person name="Hamada M."/>
            <person name="Davaapurev B.O."/>
            <person name="Fukumoto A."/>
            <person name="Tsetseg B."/>
            <person name="Kato F."/>
            <person name="Tamura T."/>
            <person name="Batkhuu J."/>
            <person name="Anzai Y."/>
        </authorList>
    </citation>
    <scope>NUCLEOTIDE SEQUENCE [LARGE SCALE GENOMIC DNA]</scope>
    <source>
        <strain evidence="2">NUM-2625</strain>
    </source>
</reference>
<dbReference type="EMBL" id="BOPO01000150">
    <property type="protein sequence ID" value="GIL31834.1"/>
    <property type="molecule type" value="Genomic_DNA"/>
</dbReference>
<dbReference type="Pfam" id="PF00106">
    <property type="entry name" value="adh_short"/>
    <property type="match status" value="1"/>
</dbReference>
<evidence type="ECO:0000313" key="1">
    <source>
        <dbReference type="EMBL" id="GIL31834.1"/>
    </source>
</evidence>
<name>A0A8J4AJB9_9ACTN</name>
<dbReference type="Gene3D" id="3.40.50.720">
    <property type="entry name" value="NAD(P)-binding Rossmann-like Domain"/>
    <property type="match status" value="1"/>
</dbReference>
<dbReference type="InterPro" id="IPR052184">
    <property type="entry name" value="SDR_enzymes"/>
</dbReference>
<sequence length="238" mass="25313">MTHTVLIIGASRGLGHAMAGEFATRGWRVIGTVRDETVRTPLHELSDHAAGRVSVERLDMNKPEELTALHQRLAHGQDGAQIDILLLNAGTTAAQQTPIGEVSPADFLHVMTTNVLGPMRVIETLEHLVAPGGLIAAMSSGQGSITNNTAGGREVYRASKAALNMSMRSFVARQASTSGGADRAYLLVAPGWIRTDLGGAEAPYTIEESTPILVDLLISRLGQPGLAYLDRFGDTVPW</sequence>
<dbReference type="AlphaFoldDB" id="A0A8J4AJB9"/>
<dbReference type="Proteomes" id="UP000614996">
    <property type="component" value="Unassembled WGS sequence"/>
</dbReference>